<dbReference type="PANTHER" id="PTHR30336">
    <property type="entry name" value="INNER MEMBRANE PROTEIN, PROBABLE PERMEASE"/>
    <property type="match status" value="1"/>
</dbReference>
<evidence type="ECO:0000256" key="1">
    <source>
        <dbReference type="SAM" id="Phobius"/>
    </source>
</evidence>
<reference evidence="3 4" key="1">
    <citation type="submission" date="2019-03" db="EMBL/GenBank/DDBJ databases">
        <title>Ramlibacter rhizophilus CCTCC AB2015357, whole genome shotgun sequence.</title>
        <authorList>
            <person name="Zhang X."/>
            <person name="Feng G."/>
            <person name="Zhu H."/>
        </authorList>
    </citation>
    <scope>NUCLEOTIDE SEQUENCE [LARGE SCALE GENOMIC DNA]</scope>
    <source>
        <strain evidence="3 4">CCTCC AB2015357</strain>
    </source>
</reference>
<feature type="transmembrane region" description="Helical" evidence="1">
    <location>
        <begin position="6"/>
        <end position="31"/>
    </location>
</feature>
<keyword evidence="4" id="KW-1185">Reference proteome</keyword>
<keyword evidence="1" id="KW-1133">Transmembrane helix</keyword>
<proteinExistence type="predicted"/>
<feature type="domain" description="DUF218" evidence="2">
    <location>
        <begin position="83"/>
        <end position="247"/>
    </location>
</feature>
<sequence length="254" mass="27771">MEVGDLRTLLATLVLPPAGPLLLALLGLLLASRGRRSGLVLGLAGLALLWVLSTHAVTVELARRLLPQVEPVGLVELRRAGVEAVVVLGGGVIPEAREYGVPQPSAPTLERLRYGVRLARSAQLPLAFSGGIGWAGRAVATEAEAARLAARQDFGVDIRWVEGQSRDTRENAERLAPLLRASRIRRIALVSDAWHLPRATLEFQRQGFEVLPAPTGFIVPRDRAFVEWLPSAHALLASRQILREFLAWQLARWR</sequence>
<organism evidence="3 4">
    <name type="scientific">Ramlibacter rhizophilus</name>
    <dbReference type="NCBI Taxonomy" id="1781167"/>
    <lineage>
        <taxon>Bacteria</taxon>
        <taxon>Pseudomonadati</taxon>
        <taxon>Pseudomonadota</taxon>
        <taxon>Betaproteobacteria</taxon>
        <taxon>Burkholderiales</taxon>
        <taxon>Comamonadaceae</taxon>
        <taxon>Ramlibacter</taxon>
    </lineage>
</organism>
<dbReference type="GO" id="GO:0000270">
    <property type="term" value="P:peptidoglycan metabolic process"/>
    <property type="evidence" value="ECO:0007669"/>
    <property type="project" value="TreeGrafter"/>
</dbReference>
<dbReference type="AlphaFoldDB" id="A0A4Z0BFD2"/>
<dbReference type="InterPro" id="IPR003848">
    <property type="entry name" value="DUF218"/>
</dbReference>
<accession>A0A4Z0BFD2</accession>
<feature type="transmembrane region" description="Helical" evidence="1">
    <location>
        <begin position="38"/>
        <end position="57"/>
    </location>
</feature>
<evidence type="ECO:0000313" key="3">
    <source>
        <dbReference type="EMBL" id="TFY96558.1"/>
    </source>
</evidence>
<dbReference type="EMBL" id="SMLL01000009">
    <property type="protein sequence ID" value="TFY96558.1"/>
    <property type="molecule type" value="Genomic_DNA"/>
</dbReference>
<evidence type="ECO:0000259" key="2">
    <source>
        <dbReference type="Pfam" id="PF02698"/>
    </source>
</evidence>
<dbReference type="PANTHER" id="PTHR30336:SF4">
    <property type="entry name" value="ENVELOPE BIOGENESIS FACTOR ELYC"/>
    <property type="match status" value="1"/>
</dbReference>
<dbReference type="CDD" id="cd06259">
    <property type="entry name" value="YdcF-like"/>
    <property type="match status" value="1"/>
</dbReference>
<dbReference type="Proteomes" id="UP000297564">
    <property type="component" value="Unassembled WGS sequence"/>
</dbReference>
<dbReference type="Pfam" id="PF02698">
    <property type="entry name" value="DUF218"/>
    <property type="match status" value="1"/>
</dbReference>
<dbReference type="RefSeq" id="WP_135287201.1">
    <property type="nucleotide sequence ID" value="NZ_SMLL01000009.1"/>
</dbReference>
<dbReference type="InterPro" id="IPR014729">
    <property type="entry name" value="Rossmann-like_a/b/a_fold"/>
</dbReference>
<dbReference type="Gene3D" id="3.40.50.620">
    <property type="entry name" value="HUPs"/>
    <property type="match status" value="1"/>
</dbReference>
<keyword evidence="1" id="KW-0812">Transmembrane</keyword>
<dbReference type="GO" id="GO:0043164">
    <property type="term" value="P:Gram-negative-bacterium-type cell wall biogenesis"/>
    <property type="evidence" value="ECO:0007669"/>
    <property type="project" value="TreeGrafter"/>
</dbReference>
<dbReference type="GO" id="GO:0005886">
    <property type="term" value="C:plasma membrane"/>
    <property type="evidence" value="ECO:0007669"/>
    <property type="project" value="TreeGrafter"/>
</dbReference>
<name>A0A4Z0BFD2_9BURK</name>
<dbReference type="OrthoDB" id="9809813at2"/>
<gene>
    <name evidence="3" type="ORF">EZ242_21290</name>
</gene>
<protein>
    <submittedName>
        <fullName evidence="3">YdcF family protein</fullName>
    </submittedName>
</protein>
<keyword evidence="1" id="KW-0472">Membrane</keyword>
<comment type="caution">
    <text evidence="3">The sequence shown here is derived from an EMBL/GenBank/DDBJ whole genome shotgun (WGS) entry which is preliminary data.</text>
</comment>
<evidence type="ECO:0000313" key="4">
    <source>
        <dbReference type="Proteomes" id="UP000297564"/>
    </source>
</evidence>
<dbReference type="InterPro" id="IPR051599">
    <property type="entry name" value="Cell_Envelope_Assoc"/>
</dbReference>